<protein>
    <submittedName>
        <fullName evidence="1">Uncharacterized protein</fullName>
    </submittedName>
</protein>
<sequence>MVLHILLHGKVMKILFISIKMVVKLEMKRNSI</sequence>
<name>A0A8S5RBT3_9VIRU</name>
<reference evidence="1" key="1">
    <citation type="journal article" date="2021" name="Proc. Natl. Acad. Sci. U.S.A.">
        <title>A Catalog of Tens of Thousands of Viruses from Human Metagenomes Reveals Hidden Associations with Chronic Diseases.</title>
        <authorList>
            <person name="Tisza M.J."/>
            <person name="Buck C.B."/>
        </authorList>
    </citation>
    <scope>NUCLEOTIDE SEQUENCE</scope>
    <source>
        <strain evidence="1">Ct9pU4</strain>
    </source>
</reference>
<proteinExistence type="predicted"/>
<organism evidence="1">
    <name type="scientific">virus sp. ct9pU4</name>
    <dbReference type="NCBI Taxonomy" id="2828248"/>
    <lineage>
        <taxon>Viruses</taxon>
    </lineage>
</organism>
<dbReference type="EMBL" id="BK059087">
    <property type="protein sequence ID" value="DAE28525.1"/>
    <property type="molecule type" value="Genomic_DNA"/>
</dbReference>
<accession>A0A8S5RBT3</accession>
<evidence type="ECO:0000313" key="1">
    <source>
        <dbReference type="EMBL" id="DAE28525.1"/>
    </source>
</evidence>